<name>A0A0G4NTC0_PENC3</name>
<evidence type="ECO:0000313" key="2">
    <source>
        <dbReference type="EMBL" id="CRL17219.1"/>
    </source>
</evidence>
<feature type="region of interest" description="Disordered" evidence="1">
    <location>
        <begin position="19"/>
        <end position="38"/>
    </location>
</feature>
<evidence type="ECO:0000313" key="3">
    <source>
        <dbReference type="Proteomes" id="UP000053732"/>
    </source>
</evidence>
<gene>
    <name evidence="2" type="ORF">PCAMFM013_S001g000179</name>
</gene>
<sequence>MWALIYTLSGISWHDVVTSHNPGMENERQQNDDPRSDLRQVISYVNERMEHE</sequence>
<dbReference type="Proteomes" id="UP000053732">
    <property type="component" value="Unassembled WGS sequence"/>
</dbReference>
<proteinExistence type="predicted"/>
<evidence type="ECO:0000256" key="1">
    <source>
        <dbReference type="SAM" id="MobiDB-lite"/>
    </source>
</evidence>
<keyword evidence="3" id="KW-1185">Reference proteome</keyword>
<accession>A0A0G4NTC0</accession>
<dbReference type="EMBL" id="HG793134">
    <property type="protein sequence ID" value="CRL17219.1"/>
    <property type="molecule type" value="Genomic_DNA"/>
</dbReference>
<protein>
    <submittedName>
        <fullName evidence="2">Str. FM013</fullName>
    </submittedName>
</protein>
<feature type="compositionally biased region" description="Basic and acidic residues" evidence="1">
    <location>
        <begin position="25"/>
        <end position="38"/>
    </location>
</feature>
<organism evidence="2 3">
    <name type="scientific">Penicillium camemberti (strain FM 013)</name>
    <dbReference type="NCBI Taxonomy" id="1429867"/>
    <lineage>
        <taxon>Eukaryota</taxon>
        <taxon>Fungi</taxon>
        <taxon>Dikarya</taxon>
        <taxon>Ascomycota</taxon>
        <taxon>Pezizomycotina</taxon>
        <taxon>Eurotiomycetes</taxon>
        <taxon>Eurotiomycetidae</taxon>
        <taxon>Eurotiales</taxon>
        <taxon>Aspergillaceae</taxon>
        <taxon>Penicillium</taxon>
    </lineage>
</organism>
<dbReference type="AlphaFoldDB" id="A0A0G4NTC0"/>
<reference evidence="2 3" key="1">
    <citation type="journal article" date="2014" name="Nat. Commun.">
        <title>Multiple recent horizontal transfers of a large genomic region in cheese making fungi.</title>
        <authorList>
            <person name="Cheeseman K."/>
            <person name="Ropars J."/>
            <person name="Renault P."/>
            <person name="Dupont J."/>
            <person name="Gouzy J."/>
            <person name="Branca A."/>
            <person name="Abraham A.L."/>
            <person name="Ceppi M."/>
            <person name="Conseiller E."/>
            <person name="Debuchy R."/>
            <person name="Malagnac F."/>
            <person name="Goarin A."/>
            <person name="Silar P."/>
            <person name="Lacoste S."/>
            <person name="Sallet E."/>
            <person name="Bensimon A."/>
            <person name="Giraud T."/>
            <person name="Brygoo Y."/>
        </authorList>
    </citation>
    <scope>NUCLEOTIDE SEQUENCE [LARGE SCALE GENOMIC DNA]</scope>
    <source>
        <strain evidence="3">FM 013</strain>
    </source>
</reference>